<dbReference type="RefSeq" id="WP_087582927.1">
    <property type="nucleotide sequence ID" value="NZ_NDYN01000004.1"/>
</dbReference>
<gene>
    <name evidence="1" type="ORF">B9N65_04175</name>
</gene>
<dbReference type="Proteomes" id="UP000196317">
    <property type="component" value="Unassembled WGS sequence"/>
</dbReference>
<name>A0A1Y5MHE3_9BACT</name>
<sequence>MLSGKLLKSHFAKFDLAAMISELLKQSCFDKEKFQALRRDGFKSLDKSQREELLKIAGFKAHIDAKFQGFLRELMRSKILVVSGAEYKFSELEIYTCFDANTYKRSCEAGEIYFHNFGFDISFKSEPALYGGILVRSLKALKEQNFIFGPRKCALHILNSKISNLNFDLKEADFRDDEAIFTPRIRSFKDKTELQNDALRAVSGEFIWALESAKEYKKRVENAYKKE</sequence>
<accession>A0A1Y5MHE3</accession>
<evidence type="ECO:0000313" key="1">
    <source>
        <dbReference type="EMBL" id="OUT08006.1"/>
    </source>
</evidence>
<comment type="caution">
    <text evidence="1">The sequence shown here is derived from an EMBL/GenBank/DDBJ whole genome shotgun (WGS) entry which is preliminary data.</text>
</comment>
<reference evidence="1 2" key="1">
    <citation type="submission" date="2017-04" db="EMBL/GenBank/DDBJ databases">
        <title>Complete genome of Campylobacter concisus ATCC 33237T and draft genomes for an additional eight well characterized C. concisus strains.</title>
        <authorList>
            <person name="Cornelius A.J."/>
            <person name="Miller W.G."/>
            <person name="Lastovica A.J."/>
            <person name="On S.L."/>
            <person name="French N.P."/>
            <person name="Vandenberg O."/>
            <person name="Biggs P.J."/>
        </authorList>
    </citation>
    <scope>NUCLEOTIDE SEQUENCE [LARGE SCALE GENOMIC DNA]</scope>
    <source>
        <strain evidence="1 2">CCUG 19995</strain>
    </source>
</reference>
<dbReference type="AlphaFoldDB" id="A0A1Y5MHE3"/>
<dbReference type="EMBL" id="NDYN01000004">
    <property type="protein sequence ID" value="OUT08006.1"/>
    <property type="molecule type" value="Genomic_DNA"/>
</dbReference>
<organism evidence="1 2">
    <name type="scientific">Campylobacter concisus</name>
    <dbReference type="NCBI Taxonomy" id="199"/>
    <lineage>
        <taxon>Bacteria</taxon>
        <taxon>Pseudomonadati</taxon>
        <taxon>Campylobacterota</taxon>
        <taxon>Epsilonproteobacteria</taxon>
        <taxon>Campylobacterales</taxon>
        <taxon>Campylobacteraceae</taxon>
        <taxon>Campylobacter</taxon>
    </lineage>
</organism>
<evidence type="ECO:0000313" key="2">
    <source>
        <dbReference type="Proteomes" id="UP000196317"/>
    </source>
</evidence>
<protein>
    <submittedName>
        <fullName evidence="1">ABC transporter substrate-binding protein</fullName>
    </submittedName>
</protein>
<proteinExistence type="predicted"/>